<evidence type="ECO:0000256" key="1">
    <source>
        <dbReference type="SAM" id="MobiDB-lite"/>
    </source>
</evidence>
<dbReference type="AlphaFoldDB" id="A0A0V8HIP6"/>
<feature type="compositionally biased region" description="Basic and acidic residues" evidence="1">
    <location>
        <begin position="1"/>
        <end position="18"/>
    </location>
</feature>
<feature type="region of interest" description="Disordered" evidence="1">
    <location>
        <begin position="1"/>
        <end position="64"/>
    </location>
</feature>
<dbReference type="EMBL" id="FMAU01000002">
    <property type="protein sequence ID" value="SCB98129.1"/>
    <property type="molecule type" value="Genomic_DNA"/>
</dbReference>
<dbReference type="OrthoDB" id="2454928at2"/>
<dbReference type="RefSeq" id="WP_032089358.1">
    <property type="nucleotide sequence ID" value="NZ_FMAU01000002.1"/>
</dbReference>
<evidence type="ECO:0000313" key="2">
    <source>
        <dbReference type="EMBL" id="SCB98129.1"/>
    </source>
</evidence>
<organism evidence="2 3">
    <name type="scientific">[Bacillus] enclensis</name>
    <dbReference type="NCBI Taxonomy" id="1402860"/>
    <lineage>
        <taxon>Bacteria</taxon>
        <taxon>Bacillati</taxon>
        <taxon>Bacillota</taxon>
        <taxon>Bacilli</taxon>
        <taxon>Bacillales</taxon>
        <taxon>Bacillaceae</taxon>
        <taxon>Rossellomorea</taxon>
    </lineage>
</organism>
<accession>A0A0V8HIP6</accession>
<keyword evidence="3" id="KW-1185">Reference proteome</keyword>
<proteinExistence type="predicted"/>
<evidence type="ECO:0008006" key="4">
    <source>
        <dbReference type="Google" id="ProtNLM"/>
    </source>
</evidence>
<reference evidence="3" key="1">
    <citation type="submission" date="2016-08" db="EMBL/GenBank/DDBJ databases">
        <authorList>
            <person name="Varghese N."/>
            <person name="Submissions Spin"/>
        </authorList>
    </citation>
    <scope>NUCLEOTIDE SEQUENCE [LARGE SCALE GENOMIC DNA]</scope>
    <source>
        <strain evidence="3">SGD-1123</strain>
    </source>
</reference>
<gene>
    <name evidence="2" type="ORF">GA0061094_1623</name>
</gene>
<name>A0A0V8HIP6_9BACI</name>
<evidence type="ECO:0000313" key="3">
    <source>
        <dbReference type="Proteomes" id="UP000181997"/>
    </source>
</evidence>
<protein>
    <recommendedName>
        <fullName evidence="4">Multidrug ABC transporter ATPase</fullName>
    </recommendedName>
</protein>
<sequence length="64" mass="7715">MTKKQEVDKKQELDKNYEPDNGSMAHDMEEMEQLGKQMDRLRTNEELKEDDKQPDPVQYKEKDK</sequence>
<dbReference type="Proteomes" id="UP000181997">
    <property type="component" value="Unassembled WGS sequence"/>
</dbReference>
<feature type="compositionally biased region" description="Basic and acidic residues" evidence="1">
    <location>
        <begin position="37"/>
        <end position="64"/>
    </location>
</feature>